<dbReference type="AlphaFoldDB" id="A0A3R7WRA9"/>
<organism evidence="1 2">
    <name type="scientific">Peronospora effusa</name>
    <dbReference type="NCBI Taxonomy" id="542832"/>
    <lineage>
        <taxon>Eukaryota</taxon>
        <taxon>Sar</taxon>
        <taxon>Stramenopiles</taxon>
        <taxon>Oomycota</taxon>
        <taxon>Peronosporomycetes</taxon>
        <taxon>Peronosporales</taxon>
        <taxon>Peronosporaceae</taxon>
        <taxon>Peronospora</taxon>
    </lineage>
</organism>
<accession>A0A3R7WRA9</accession>
<name>A0A3R7WRA9_9STRA</name>
<dbReference type="Proteomes" id="UP000286097">
    <property type="component" value="Unassembled WGS sequence"/>
</dbReference>
<gene>
    <name evidence="1" type="ORF">DD237_004059</name>
</gene>
<dbReference type="EMBL" id="QKXF01000146">
    <property type="protein sequence ID" value="RQM15685.1"/>
    <property type="molecule type" value="Genomic_DNA"/>
</dbReference>
<evidence type="ECO:0000313" key="1">
    <source>
        <dbReference type="EMBL" id="RQM15685.1"/>
    </source>
</evidence>
<sequence>MSFCLPLPLRQLDVDHAKMAAVLRGLGVFMQLQFLTHQYIPRNDAALLSNLRNNAADRD</sequence>
<comment type="caution">
    <text evidence="1">The sequence shown here is derived from an EMBL/GenBank/DDBJ whole genome shotgun (WGS) entry which is preliminary data.</text>
</comment>
<proteinExistence type="predicted"/>
<protein>
    <submittedName>
        <fullName evidence="1">Uncharacterized protein</fullName>
    </submittedName>
</protein>
<evidence type="ECO:0000313" key="2">
    <source>
        <dbReference type="Proteomes" id="UP000286097"/>
    </source>
</evidence>
<reference evidence="1 2" key="1">
    <citation type="submission" date="2018-06" db="EMBL/GenBank/DDBJ databases">
        <title>Comparative genomics of downy mildews reveals potential adaptations to biotrophy.</title>
        <authorList>
            <person name="Fletcher K."/>
            <person name="Klosterman S.J."/>
            <person name="Derevnina L."/>
            <person name="Martin F."/>
            <person name="Koike S."/>
            <person name="Reyes Chin-Wo S."/>
            <person name="Mou B."/>
            <person name="Michelmore R."/>
        </authorList>
    </citation>
    <scope>NUCLEOTIDE SEQUENCE [LARGE SCALE GENOMIC DNA]</scope>
    <source>
        <strain evidence="1 2">R13</strain>
    </source>
</reference>
<dbReference type="VEuPathDB" id="FungiDB:DD237_004059"/>